<dbReference type="Proteomes" id="UP000559256">
    <property type="component" value="Unassembled WGS sequence"/>
</dbReference>
<gene>
    <name evidence="3" type="ORF">D9758_015641</name>
</gene>
<keyword evidence="2" id="KW-1133">Transmembrane helix</keyword>
<dbReference type="OrthoDB" id="2974599at2759"/>
<proteinExistence type="predicted"/>
<feature type="region of interest" description="Disordered" evidence="1">
    <location>
        <begin position="223"/>
        <end position="305"/>
    </location>
</feature>
<accession>A0A8H5CM88</accession>
<evidence type="ECO:0000256" key="1">
    <source>
        <dbReference type="SAM" id="MobiDB-lite"/>
    </source>
</evidence>
<keyword evidence="2" id="KW-0812">Transmembrane</keyword>
<name>A0A8H5CM88_9AGAR</name>
<organism evidence="3 4">
    <name type="scientific">Tetrapyrgos nigripes</name>
    <dbReference type="NCBI Taxonomy" id="182062"/>
    <lineage>
        <taxon>Eukaryota</taxon>
        <taxon>Fungi</taxon>
        <taxon>Dikarya</taxon>
        <taxon>Basidiomycota</taxon>
        <taxon>Agaricomycotina</taxon>
        <taxon>Agaricomycetes</taxon>
        <taxon>Agaricomycetidae</taxon>
        <taxon>Agaricales</taxon>
        <taxon>Marasmiineae</taxon>
        <taxon>Marasmiaceae</taxon>
        <taxon>Tetrapyrgos</taxon>
    </lineage>
</organism>
<feature type="compositionally biased region" description="Basic and acidic residues" evidence="1">
    <location>
        <begin position="154"/>
        <end position="169"/>
    </location>
</feature>
<feature type="compositionally biased region" description="Polar residues" evidence="1">
    <location>
        <begin position="244"/>
        <end position="292"/>
    </location>
</feature>
<feature type="region of interest" description="Disordered" evidence="1">
    <location>
        <begin position="131"/>
        <end position="185"/>
    </location>
</feature>
<evidence type="ECO:0000313" key="3">
    <source>
        <dbReference type="EMBL" id="KAF5343486.1"/>
    </source>
</evidence>
<comment type="caution">
    <text evidence="3">The sequence shown here is derived from an EMBL/GenBank/DDBJ whole genome shotgun (WGS) entry which is preliminary data.</text>
</comment>
<feature type="region of interest" description="Disordered" evidence="1">
    <location>
        <begin position="1"/>
        <end position="40"/>
    </location>
</feature>
<protein>
    <submittedName>
        <fullName evidence="3">Uncharacterized protein</fullName>
    </submittedName>
</protein>
<keyword evidence="4" id="KW-1185">Reference proteome</keyword>
<evidence type="ECO:0000256" key="2">
    <source>
        <dbReference type="SAM" id="Phobius"/>
    </source>
</evidence>
<feature type="compositionally biased region" description="Low complexity" evidence="1">
    <location>
        <begin position="9"/>
        <end position="22"/>
    </location>
</feature>
<feature type="transmembrane region" description="Helical" evidence="2">
    <location>
        <begin position="49"/>
        <end position="68"/>
    </location>
</feature>
<reference evidence="3 4" key="1">
    <citation type="journal article" date="2020" name="ISME J.">
        <title>Uncovering the hidden diversity of litter-decomposition mechanisms in mushroom-forming fungi.</title>
        <authorList>
            <person name="Floudas D."/>
            <person name="Bentzer J."/>
            <person name="Ahren D."/>
            <person name="Johansson T."/>
            <person name="Persson P."/>
            <person name="Tunlid A."/>
        </authorList>
    </citation>
    <scope>NUCLEOTIDE SEQUENCE [LARGE SCALE GENOMIC DNA]</scope>
    <source>
        <strain evidence="3 4">CBS 291.85</strain>
    </source>
</reference>
<keyword evidence="2" id="KW-0472">Membrane</keyword>
<dbReference type="EMBL" id="JAACJM010000139">
    <property type="protein sequence ID" value="KAF5343486.1"/>
    <property type="molecule type" value="Genomic_DNA"/>
</dbReference>
<sequence length="305" mass="32788">MAVFPRQQSDAPTSASATSTPTNPTPFFPDPSARIHPDGGRSSELPKTVLEWVFVILFILLGLGFILYRANQLKLANRPLREFFHRRRRSSSHSHPAIPISYANLHTRSGPYDSTHFSNLTLANVPSSYQLSQLGRPAEARTRTRTRGVNTDSGGRRLDSRPPNEHGEGWDEEKDVLPAYDRHGGPPGYMESGIGTAGGGGVGMIRVGQALGLLHASFSGVSEDHDRAGVTSTTTTATRRDVPDSNSTVNPDTDTFSNPNPNGSDSGTTYPPNPSSVSRGVNPDSGSVSQSHPHLHPQPQAPVQT</sequence>
<evidence type="ECO:0000313" key="4">
    <source>
        <dbReference type="Proteomes" id="UP000559256"/>
    </source>
</evidence>
<dbReference type="AlphaFoldDB" id="A0A8H5CM88"/>